<protein>
    <recommendedName>
        <fullName evidence="4">Zn(2)-C6 fungal-type domain-containing protein</fullName>
    </recommendedName>
</protein>
<dbReference type="Pfam" id="PF00172">
    <property type="entry name" value="Zn_clus"/>
    <property type="match status" value="1"/>
</dbReference>
<evidence type="ECO:0000259" key="4">
    <source>
        <dbReference type="PROSITE" id="PS50048"/>
    </source>
</evidence>
<evidence type="ECO:0000256" key="2">
    <source>
        <dbReference type="ARBA" id="ARBA00023242"/>
    </source>
</evidence>
<comment type="caution">
    <text evidence="5">The sequence shown here is derived from an EMBL/GenBank/DDBJ whole genome shotgun (WGS) entry which is preliminary data.</text>
</comment>
<dbReference type="PROSITE" id="PS50048">
    <property type="entry name" value="ZN2_CY6_FUNGAL_2"/>
    <property type="match status" value="1"/>
</dbReference>
<accession>A0ABR1GTX0</accession>
<evidence type="ECO:0000256" key="1">
    <source>
        <dbReference type="ARBA" id="ARBA00022723"/>
    </source>
</evidence>
<keyword evidence="6" id="KW-1185">Reference proteome</keyword>
<dbReference type="PANTHER" id="PTHR47785:SF5">
    <property type="entry name" value="ZN(II)2CYS6 TRANSCRIPTION FACTOR (EUROFUNG)"/>
    <property type="match status" value="1"/>
</dbReference>
<feature type="region of interest" description="Disordered" evidence="3">
    <location>
        <begin position="1"/>
        <end position="71"/>
    </location>
</feature>
<dbReference type="EMBL" id="JAZAVJ010000168">
    <property type="protein sequence ID" value="KAK7408949.1"/>
    <property type="molecule type" value="Genomic_DNA"/>
</dbReference>
<gene>
    <name evidence="5" type="ORF">QQX98_008893</name>
</gene>
<evidence type="ECO:0000256" key="3">
    <source>
        <dbReference type="SAM" id="MobiDB-lite"/>
    </source>
</evidence>
<feature type="region of interest" description="Disordered" evidence="3">
    <location>
        <begin position="436"/>
        <end position="475"/>
    </location>
</feature>
<proteinExistence type="predicted"/>
<reference evidence="5 6" key="1">
    <citation type="journal article" date="2025" name="Microbiol. Resour. Announc.">
        <title>Draft genome sequences for Neonectria magnoliae and Neonectria punicea, canker pathogens of Liriodendron tulipifera and Acer saccharum in West Virginia.</title>
        <authorList>
            <person name="Petronek H.M."/>
            <person name="Kasson M.T."/>
            <person name="Metheny A.M."/>
            <person name="Stauder C.M."/>
            <person name="Lovett B."/>
            <person name="Lynch S.C."/>
            <person name="Garnas J.R."/>
            <person name="Kasson L.R."/>
            <person name="Stajich J.E."/>
        </authorList>
    </citation>
    <scope>NUCLEOTIDE SEQUENCE [LARGE SCALE GENOMIC DNA]</scope>
    <source>
        <strain evidence="5 6">NRRL 64653</strain>
    </source>
</reference>
<keyword evidence="2" id="KW-0539">Nucleus</keyword>
<evidence type="ECO:0000313" key="5">
    <source>
        <dbReference type="EMBL" id="KAK7408949.1"/>
    </source>
</evidence>
<evidence type="ECO:0000313" key="6">
    <source>
        <dbReference type="Proteomes" id="UP001498476"/>
    </source>
</evidence>
<dbReference type="Proteomes" id="UP001498476">
    <property type="component" value="Unassembled WGS sequence"/>
</dbReference>
<dbReference type="InterPro" id="IPR001138">
    <property type="entry name" value="Zn2Cys6_DnaBD"/>
</dbReference>
<dbReference type="CDD" id="cd00067">
    <property type="entry name" value="GAL4"/>
    <property type="match status" value="1"/>
</dbReference>
<organism evidence="5 6">
    <name type="scientific">Neonectria punicea</name>
    <dbReference type="NCBI Taxonomy" id="979145"/>
    <lineage>
        <taxon>Eukaryota</taxon>
        <taxon>Fungi</taxon>
        <taxon>Dikarya</taxon>
        <taxon>Ascomycota</taxon>
        <taxon>Pezizomycotina</taxon>
        <taxon>Sordariomycetes</taxon>
        <taxon>Hypocreomycetidae</taxon>
        <taxon>Hypocreales</taxon>
        <taxon>Nectriaceae</taxon>
        <taxon>Neonectria</taxon>
    </lineage>
</organism>
<dbReference type="Pfam" id="PF04082">
    <property type="entry name" value="Fungal_trans"/>
    <property type="match status" value="1"/>
</dbReference>
<dbReference type="InterPro" id="IPR007219">
    <property type="entry name" value="XnlR_reg_dom"/>
</dbReference>
<sequence length="680" mass="76631">MPRCLPSSAAPSDPYAVCQATSDPSQDNSAIEGGNAFPAISPSAGRRVAEDLATSPPRKRQRSEASRADAAYPRKRAITACRLCRSRKVKCNNARPCCGNCEASKAVCVYEDSQDISSFDPASLLILEKLNQVLSRLDQGQVSGPETTFPTISSEEVEIAAAPAVQKNHEAEVQDQDSDAQSDQLHIPSSRTNVDAILQWPIFGGRFPPSYITDTVFELECADDAPTASLGTNTTAIGVDEEGILDLVQRFLDLVHIKNPILDVRTLWSYARTVLEDGLKWDAASCLVLITCALGCVATPFPPKQVDDTQTQATSLETQKEHLQQGEAYYNLARRRFGLLDIGILSSQCHFLAGVYNMYVMRPLPAWCQFQSATKSYYLHLKCQAKQPLRAVTDPAETSKSRSFEQRLYWSCYKTECEVRAEMNLPDSSLADVHYSHMHPSPPDMEDDEPSPQFGSSPRERPAWSGTVTRTKSGSRRQQEQTWYYYLTEITLRRIANRVLNLFYTGDHTTWAKYSVPFMVKAAEEFEQQLEAWYTGLPPLIQFSDDMPPAEELPYHVRGRVLEIKTWIYAPFLYYAIHSQPDAVYLGMVQPLVKKAITYSFLMMRHEPNRHRHHGTWYSIRGITSMCLFILGAVRCGTVSMPEQWEEEIRQAIRKMRYWAAEGPGIPRCIEVLETYLKDV</sequence>
<dbReference type="PANTHER" id="PTHR47785">
    <property type="entry name" value="ZN(II)2CYS6 TRANSCRIPTION FACTOR (EUROFUNG)-RELATED-RELATED"/>
    <property type="match status" value="1"/>
</dbReference>
<feature type="compositionally biased region" description="Polar residues" evidence="3">
    <location>
        <begin position="19"/>
        <end position="29"/>
    </location>
</feature>
<dbReference type="SMART" id="SM00066">
    <property type="entry name" value="GAL4"/>
    <property type="match status" value="1"/>
</dbReference>
<name>A0ABR1GTX0_9HYPO</name>
<dbReference type="Gene3D" id="4.10.240.10">
    <property type="entry name" value="Zn(2)-C6 fungal-type DNA-binding domain"/>
    <property type="match status" value="1"/>
</dbReference>
<dbReference type="SUPFAM" id="SSF57701">
    <property type="entry name" value="Zn2/Cys6 DNA-binding domain"/>
    <property type="match status" value="1"/>
</dbReference>
<dbReference type="InterPro" id="IPR053181">
    <property type="entry name" value="EcdB-like_regulator"/>
</dbReference>
<keyword evidence="1" id="KW-0479">Metal-binding</keyword>
<dbReference type="CDD" id="cd12148">
    <property type="entry name" value="fungal_TF_MHR"/>
    <property type="match status" value="1"/>
</dbReference>
<dbReference type="InterPro" id="IPR036864">
    <property type="entry name" value="Zn2-C6_fun-type_DNA-bd_sf"/>
</dbReference>
<dbReference type="PROSITE" id="PS00463">
    <property type="entry name" value="ZN2_CY6_FUNGAL_1"/>
    <property type="match status" value="1"/>
</dbReference>
<feature type="domain" description="Zn(2)-C6 fungal-type" evidence="4">
    <location>
        <begin position="80"/>
        <end position="110"/>
    </location>
</feature>